<reference evidence="11 12" key="1">
    <citation type="submission" date="2014-06" db="EMBL/GenBank/DDBJ databases">
        <title>Shewanella sp. YQH10.</title>
        <authorList>
            <person name="Liu Y."/>
            <person name="Zeng R."/>
        </authorList>
    </citation>
    <scope>NUCLEOTIDE SEQUENCE [LARGE SCALE GENOMIC DNA]</scope>
    <source>
        <strain evidence="11 12">YQH10</strain>
    </source>
</reference>
<dbReference type="InterPro" id="IPR018314">
    <property type="entry name" value="RsmB/NOL1/NOP2-like_CS"/>
</dbReference>
<keyword evidence="7 8" id="KW-0694">RNA-binding</keyword>
<proteinExistence type="inferred from homology"/>
<dbReference type="GO" id="GO:0070475">
    <property type="term" value="P:rRNA base methylation"/>
    <property type="evidence" value="ECO:0007669"/>
    <property type="project" value="TreeGrafter"/>
</dbReference>
<dbReference type="SUPFAM" id="SSF53335">
    <property type="entry name" value="S-adenosyl-L-methionine-dependent methyltransferases"/>
    <property type="match status" value="1"/>
</dbReference>
<dbReference type="HAMAP" id="MF_01579">
    <property type="entry name" value="16SrRNA_methyltr_F"/>
    <property type="match status" value="1"/>
</dbReference>
<dbReference type="PROSITE" id="PS01153">
    <property type="entry name" value="NOL1_NOP2_SUN"/>
    <property type="match status" value="1"/>
</dbReference>
<dbReference type="Pfam" id="PF13636">
    <property type="entry name" value="Methyltranf_PUA"/>
    <property type="match status" value="1"/>
</dbReference>
<comment type="catalytic activity">
    <reaction evidence="8">
        <text>cytidine(1407) in 16S rRNA + S-adenosyl-L-methionine = 5-methylcytidine(1407) in 16S rRNA + S-adenosyl-L-homocysteine + H(+)</text>
        <dbReference type="Rhea" id="RHEA:42756"/>
        <dbReference type="Rhea" id="RHEA-COMP:10223"/>
        <dbReference type="Rhea" id="RHEA-COMP:10224"/>
        <dbReference type="ChEBI" id="CHEBI:15378"/>
        <dbReference type="ChEBI" id="CHEBI:57856"/>
        <dbReference type="ChEBI" id="CHEBI:59789"/>
        <dbReference type="ChEBI" id="CHEBI:74483"/>
        <dbReference type="ChEBI" id="CHEBI:82748"/>
        <dbReference type="EC" id="2.1.1.178"/>
    </reaction>
</comment>
<protein>
    <recommendedName>
        <fullName evidence="8">Ribosomal RNA small subunit methyltransferase F</fullName>
        <ecNumber evidence="8">2.1.1.178</ecNumber>
    </recommendedName>
    <alternativeName>
        <fullName evidence="8">16S rRNA m5C1407 methyltransferase</fullName>
    </alternativeName>
    <alternativeName>
        <fullName evidence="8">rRNA (cytosine-C(5)-)-methyltransferase RsmF</fullName>
    </alternativeName>
</protein>
<dbReference type="Proteomes" id="UP000029264">
    <property type="component" value="Unassembled WGS sequence"/>
</dbReference>
<dbReference type="NCBIfam" id="TIGR00446">
    <property type="entry name" value="nop2p"/>
    <property type="match status" value="1"/>
</dbReference>
<comment type="subcellular location">
    <subcellularLocation>
        <location evidence="8">Cytoplasm</location>
    </subcellularLocation>
</comment>
<dbReference type="STRING" id="1515746.HR45_04090"/>
<comment type="similarity">
    <text evidence="1 8 9">Belongs to the class I-like SAM-binding methyltransferase superfamily. RsmB/NOP family.</text>
</comment>
<keyword evidence="4 8" id="KW-0489">Methyltransferase</keyword>
<dbReference type="InterPro" id="IPR029063">
    <property type="entry name" value="SAM-dependent_MTases_sf"/>
</dbReference>
<feature type="binding site" evidence="8 9">
    <location>
        <position position="143"/>
    </location>
    <ligand>
        <name>S-adenosyl-L-methionine</name>
        <dbReference type="ChEBI" id="CHEBI:59789"/>
    </ligand>
</feature>
<feature type="binding site" evidence="8 9">
    <location>
        <position position="170"/>
    </location>
    <ligand>
        <name>S-adenosyl-L-methionine</name>
        <dbReference type="ChEBI" id="CHEBI:59789"/>
    </ligand>
</feature>
<dbReference type="PANTHER" id="PTHR22807">
    <property type="entry name" value="NOP2 YEAST -RELATED NOL1/NOP2/FMU SUN DOMAIN-CONTAINING"/>
    <property type="match status" value="1"/>
</dbReference>
<feature type="active site" description="Nucleophile" evidence="8 9">
    <location>
        <position position="241"/>
    </location>
</feature>
<dbReference type="RefSeq" id="WP_037439923.1">
    <property type="nucleotide sequence ID" value="NZ_JPEO01000002.1"/>
</dbReference>
<evidence type="ECO:0000256" key="6">
    <source>
        <dbReference type="ARBA" id="ARBA00022691"/>
    </source>
</evidence>
<evidence type="ECO:0000256" key="9">
    <source>
        <dbReference type="PROSITE-ProRule" id="PRU01023"/>
    </source>
</evidence>
<organism evidence="11 12">
    <name type="scientific">Shewanella mangrovi</name>
    <dbReference type="NCBI Taxonomy" id="1515746"/>
    <lineage>
        <taxon>Bacteria</taxon>
        <taxon>Pseudomonadati</taxon>
        <taxon>Pseudomonadota</taxon>
        <taxon>Gammaproteobacteria</taxon>
        <taxon>Alteromonadales</taxon>
        <taxon>Shewanellaceae</taxon>
        <taxon>Shewanella</taxon>
    </lineage>
</organism>
<dbReference type="Pfam" id="PF21150">
    <property type="entry name" value="YebU_pre-PUA_dom"/>
    <property type="match status" value="1"/>
</dbReference>
<dbReference type="PRINTS" id="PR02008">
    <property type="entry name" value="RCMTFAMILY"/>
</dbReference>
<dbReference type="Gene3D" id="3.40.50.150">
    <property type="entry name" value="Vaccinia Virus protein VP39"/>
    <property type="match status" value="1"/>
</dbReference>
<evidence type="ECO:0000256" key="1">
    <source>
        <dbReference type="ARBA" id="ARBA00007494"/>
    </source>
</evidence>
<keyword evidence="12" id="KW-1185">Reference proteome</keyword>
<evidence type="ECO:0000256" key="2">
    <source>
        <dbReference type="ARBA" id="ARBA00022490"/>
    </source>
</evidence>
<dbReference type="eggNOG" id="COG3270">
    <property type="taxonomic scope" value="Bacteria"/>
</dbReference>
<name>A0A094JH97_9GAMM</name>
<keyword evidence="2 8" id="KW-0963">Cytoplasm</keyword>
<dbReference type="InterPro" id="IPR049560">
    <property type="entry name" value="MeTrfase_RsmB-F_NOP2_cat"/>
</dbReference>
<dbReference type="InterPro" id="IPR011023">
    <property type="entry name" value="Nop2p"/>
</dbReference>
<dbReference type="eggNOG" id="COG0144">
    <property type="taxonomic scope" value="Bacteria"/>
</dbReference>
<dbReference type="PROSITE" id="PS51686">
    <property type="entry name" value="SAM_MT_RSMB_NOP"/>
    <property type="match status" value="1"/>
</dbReference>
<dbReference type="EMBL" id="JPEO01000002">
    <property type="protein sequence ID" value="KFZ38612.1"/>
    <property type="molecule type" value="Genomic_DNA"/>
</dbReference>
<dbReference type="AlphaFoldDB" id="A0A094JH97"/>
<evidence type="ECO:0000313" key="11">
    <source>
        <dbReference type="EMBL" id="KFZ38612.1"/>
    </source>
</evidence>
<dbReference type="InterPro" id="IPR023545">
    <property type="entry name" value="rRNA_ssu_MeTfrase_F"/>
</dbReference>
<dbReference type="InterPro" id="IPR001678">
    <property type="entry name" value="MeTrfase_RsmB-F_NOP2_dom"/>
</dbReference>
<feature type="binding site" evidence="8 9">
    <location>
        <begin position="119"/>
        <end position="125"/>
    </location>
    <ligand>
        <name>S-adenosyl-L-methionine</name>
        <dbReference type="ChEBI" id="CHEBI:59789"/>
    </ligand>
</feature>
<keyword evidence="3 8" id="KW-0698">rRNA processing</keyword>
<accession>A0A094JH97</accession>
<evidence type="ECO:0000256" key="7">
    <source>
        <dbReference type="ARBA" id="ARBA00022884"/>
    </source>
</evidence>
<keyword evidence="5 8" id="KW-0808">Transferase</keyword>
<dbReference type="GO" id="GO:0003723">
    <property type="term" value="F:RNA binding"/>
    <property type="evidence" value="ECO:0007669"/>
    <property type="project" value="UniProtKB-UniRule"/>
</dbReference>
<comment type="caution">
    <text evidence="11">The sequence shown here is derived from an EMBL/GenBank/DDBJ whole genome shotgun (WGS) entry which is preliminary data.</text>
</comment>
<gene>
    <name evidence="11" type="primary">yebU</name>
    <name evidence="8" type="synonym">rsmF</name>
    <name evidence="11" type="ORF">HR45_04090</name>
</gene>
<feature type="domain" description="SAM-dependent MTase RsmB/NOP-type" evidence="10">
    <location>
        <begin position="25"/>
        <end position="305"/>
    </location>
</feature>
<evidence type="ECO:0000259" key="10">
    <source>
        <dbReference type="PROSITE" id="PS51686"/>
    </source>
</evidence>
<keyword evidence="6 8" id="KW-0949">S-adenosyl-L-methionine</keyword>
<evidence type="ECO:0000256" key="8">
    <source>
        <dbReference type="HAMAP-Rule" id="MF_01579"/>
    </source>
</evidence>
<dbReference type="GO" id="GO:0005737">
    <property type="term" value="C:cytoplasm"/>
    <property type="evidence" value="ECO:0007669"/>
    <property type="project" value="UniProtKB-SubCell"/>
</dbReference>
<dbReference type="GO" id="GO:0009383">
    <property type="term" value="F:rRNA (cytosine-C5-)-methyltransferase activity"/>
    <property type="evidence" value="ECO:0007669"/>
    <property type="project" value="TreeGrafter"/>
</dbReference>
<dbReference type="InterPro" id="IPR027391">
    <property type="entry name" value="Nol1_Nop2_Fmu_2"/>
</dbReference>
<evidence type="ECO:0000256" key="3">
    <source>
        <dbReference type="ARBA" id="ARBA00022552"/>
    </source>
</evidence>
<dbReference type="EC" id="2.1.1.178" evidence="8"/>
<dbReference type="NCBIfam" id="NF008898">
    <property type="entry name" value="PRK11933.1"/>
    <property type="match status" value="1"/>
</dbReference>
<dbReference type="PANTHER" id="PTHR22807:SF30">
    <property type="entry name" value="28S RRNA (CYTOSINE(4447)-C(5))-METHYLTRANSFERASE-RELATED"/>
    <property type="match status" value="1"/>
</dbReference>
<dbReference type="OrthoDB" id="9810297at2"/>
<dbReference type="Gene3D" id="3.10.450.720">
    <property type="match status" value="1"/>
</dbReference>
<dbReference type="InterPro" id="IPR023267">
    <property type="entry name" value="RCMT"/>
</dbReference>
<dbReference type="InterPro" id="IPR048457">
    <property type="entry name" value="YebU_pre-PUA_dom"/>
</dbReference>
<dbReference type="Pfam" id="PF17125">
    <property type="entry name" value="Methyltr_RsmF_N"/>
    <property type="match status" value="1"/>
</dbReference>
<sequence length="473" mass="52781">MVQLNQDFINSIADDLPSELSLDDFIAYCDKPLRPSLRVNTLKISSDRLKARLENAGWELAAIPWCEDGFWFNAPAEIQPGNTVEHLQGLFYIQEASSMMPPTALFDQLAMPSAVLDMASAPGSKTTQIAALMQNQGLLVANEYSSSRTKILHANLGRMGVSNTAMTHFDARVFGEYTFEAFDAVLLDAPCSGEGTIRKDPLALKDWRQSDIDEIAATQRDLIVSAFMALKPGGTLVYSTCTLNKQENHQVCHYLKQQFADAVEFVSLAGLYDGADKALSEEGFLHIWPQIYDSEGFFVAKLKKIASVAPLSTANIKPRKFPFAPVSSKQFQAVNSELGKLLNYRFEQHRLWQRDDEIWLFPAGIDPLLDKIRFQRLGLKLTEVSKHGLKLQQEAISALAHDADTIELDERQAIEFLMGRDIALNANEKPRGECLVAWQQIPLGMVKHLGTRLKNQLPRHQVRDNVSSSSACI</sequence>
<evidence type="ECO:0000313" key="12">
    <source>
        <dbReference type="Proteomes" id="UP000029264"/>
    </source>
</evidence>
<evidence type="ECO:0000256" key="5">
    <source>
        <dbReference type="ARBA" id="ARBA00022679"/>
    </source>
</evidence>
<dbReference type="Pfam" id="PF01189">
    <property type="entry name" value="Methyltr_RsmB-F"/>
    <property type="match status" value="1"/>
</dbReference>
<feature type="binding site" evidence="8 9">
    <location>
        <position position="188"/>
    </location>
    <ligand>
        <name>S-adenosyl-L-methionine</name>
        <dbReference type="ChEBI" id="CHEBI:59789"/>
    </ligand>
</feature>
<evidence type="ECO:0000256" key="4">
    <source>
        <dbReference type="ARBA" id="ARBA00022603"/>
    </source>
</evidence>
<comment type="function">
    <text evidence="8">Specifically methylates the cytosine at position 1407 (m5C1407) of 16S rRNA.</text>
</comment>
<dbReference type="InterPro" id="IPR031341">
    <property type="entry name" value="Methyltr_RsmF_N"/>
</dbReference>